<dbReference type="AlphaFoldDB" id="A0AAX6IBP9"/>
<gene>
    <name evidence="1" type="ORF">M6B38_264165</name>
</gene>
<dbReference type="EMBL" id="JANAVB010002794">
    <property type="protein sequence ID" value="KAJ6850672.1"/>
    <property type="molecule type" value="Genomic_DNA"/>
</dbReference>
<evidence type="ECO:0000313" key="1">
    <source>
        <dbReference type="EMBL" id="KAJ6850672.1"/>
    </source>
</evidence>
<evidence type="ECO:0000313" key="2">
    <source>
        <dbReference type="Proteomes" id="UP001140949"/>
    </source>
</evidence>
<accession>A0AAX6IBP9</accession>
<sequence length="44" mass="5174">MLPDLADLADPALPRVLVARGGHRRFMDRRVDLRRFLARDEEEQ</sequence>
<name>A0AAX6IBP9_IRIPA</name>
<organism evidence="1 2">
    <name type="scientific">Iris pallida</name>
    <name type="common">Sweet iris</name>
    <dbReference type="NCBI Taxonomy" id="29817"/>
    <lineage>
        <taxon>Eukaryota</taxon>
        <taxon>Viridiplantae</taxon>
        <taxon>Streptophyta</taxon>
        <taxon>Embryophyta</taxon>
        <taxon>Tracheophyta</taxon>
        <taxon>Spermatophyta</taxon>
        <taxon>Magnoliopsida</taxon>
        <taxon>Liliopsida</taxon>
        <taxon>Asparagales</taxon>
        <taxon>Iridaceae</taxon>
        <taxon>Iridoideae</taxon>
        <taxon>Irideae</taxon>
        <taxon>Iris</taxon>
    </lineage>
</organism>
<reference evidence="1" key="2">
    <citation type="submission" date="2023-04" db="EMBL/GenBank/DDBJ databases">
        <authorList>
            <person name="Bruccoleri R.E."/>
            <person name="Oakeley E.J."/>
            <person name="Faust A.-M."/>
            <person name="Dessus-Babus S."/>
            <person name="Altorfer M."/>
            <person name="Burckhardt D."/>
            <person name="Oertli M."/>
            <person name="Naumann U."/>
            <person name="Petersen F."/>
            <person name="Wong J."/>
        </authorList>
    </citation>
    <scope>NUCLEOTIDE SEQUENCE</scope>
    <source>
        <strain evidence="1">GSM-AAB239-AS_SAM_17_03QT</strain>
        <tissue evidence="1">Leaf</tissue>
    </source>
</reference>
<comment type="caution">
    <text evidence="1">The sequence shown here is derived from an EMBL/GenBank/DDBJ whole genome shotgun (WGS) entry which is preliminary data.</text>
</comment>
<reference evidence="1" key="1">
    <citation type="journal article" date="2023" name="GigaByte">
        <title>Genome assembly of the bearded iris, Iris pallida Lam.</title>
        <authorList>
            <person name="Bruccoleri R.E."/>
            <person name="Oakeley E.J."/>
            <person name="Faust A.M.E."/>
            <person name="Altorfer M."/>
            <person name="Dessus-Babus S."/>
            <person name="Burckhardt D."/>
            <person name="Oertli M."/>
            <person name="Naumann U."/>
            <person name="Petersen F."/>
            <person name="Wong J."/>
        </authorList>
    </citation>
    <scope>NUCLEOTIDE SEQUENCE</scope>
    <source>
        <strain evidence="1">GSM-AAB239-AS_SAM_17_03QT</strain>
    </source>
</reference>
<keyword evidence="2" id="KW-1185">Reference proteome</keyword>
<protein>
    <submittedName>
        <fullName evidence="1">Uncharacterized protein</fullName>
    </submittedName>
</protein>
<dbReference type="Proteomes" id="UP001140949">
    <property type="component" value="Unassembled WGS sequence"/>
</dbReference>
<proteinExistence type="predicted"/>